<keyword evidence="1" id="KW-0862">Zinc</keyword>
<evidence type="ECO:0000256" key="2">
    <source>
        <dbReference type="SAM" id="MobiDB-lite"/>
    </source>
</evidence>
<feature type="region of interest" description="Disordered" evidence="2">
    <location>
        <begin position="692"/>
        <end position="720"/>
    </location>
</feature>
<dbReference type="PANTHER" id="PTHR16116">
    <property type="entry name" value="ZINC FINGER PROTEIN 839"/>
    <property type="match status" value="1"/>
</dbReference>
<dbReference type="Pfam" id="PF15961">
    <property type="entry name" value="DUF4764"/>
    <property type="match status" value="2"/>
</dbReference>
<feature type="compositionally biased region" description="Basic residues" evidence="2">
    <location>
        <begin position="243"/>
        <end position="269"/>
    </location>
</feature>
<evidence type="ECO:0000259" key="3">
    <source>
        <dbReference type="PROSITE" id="PS50157"/>
    </source>
</evidence>
<dbReference type="InterPro" id="IPR013087">
    <property type="entry name" value="Znf_C2H2_type"/>
</dbReference>
<name>A0ABN9GD63_9NEOB</name>
<dbReference type="PROSITE" id="PS50157">
    <property type="entry name" value="ZINC_FINGER_C2H2_2"/>
    <property type="match status" value="1"/>
</dbReference>
<dbReference type="Proteomes" id="UP001162483">
    <property type="component" value="Unassembled WGS sequence"/>
</dbReference>
<accession>A0ABN9GD63</accession>
<evidence type="ECO:0000256" key="1">
    <source>
        <dbReference type="PROSITE-ProRule" id="PRU00042"/>
    </source>
</evidence>
<comment type="caution">
    <text evidence="4">The sequence shown here is derived from an EMBL/GenBank/DDBJ whole genome shotgun (WGS) entry which is preliminary data.</text>
</comment>
<feature type="compositionally biased region" description="Basic and acidic residues" evidence="2">
    <location>
        <begin position="546"/>
        <end position="558"/>
    </location>
</feature>
<gene>
    <name evidence="4" type="ORF">SPARVUS_LOCUS13892240</name>
</gene>
<keyword evidence="1" id="KW-0863">Zinc-finger</keyword>
<dbReference type="PANTHER" id="PTHR16116:SF5">
    <property type="entry name" value="ZINC FINGER PROTEIN 839"/>
    <property type="match status" value="1"/>
</dbReference>
<dbReference type="EMBL" id="CATNWA010018393">
    <property type="protein sequence ID" value="CAI9607104.1"/>
    <property type="molecule type" value="Genomic_DNA"/>
</dbReference>
<feature type="compositionally biased region" description="Basic and acidic residues" evidence="2">
    <location>
        <begin position="567"/>
        <end position="576"/>
    </location>
</feature>
<feature type="region of interest" description="Disordered" evidence="2">
    <location>
        <begin position="536"/>
        <end position="578"/>
    </location>
</feature>
<feature type="domain" description="C2H2-type" evidence="3">
    <location>
        <begin position="320"/>
        <end position="350"/>
    </location>
</feature>
<proteinExistence type="predicted"/>
<feature type="region of interest" description="Disordered" evidence="2">
    <location>
        <begin position="200"/>
        <end position="312"/>
    </location>
</feature>
<feature type="compositionally biased region" description="Polar residues" evidence="2">
    <location>
        <begin position="702"/>
        <end position="714"/>
    </location>
</feature>
<evidence type="ECO:0000313" key="5">
    <source>
        <dbReference type="Proteomes" id="UP001162483"/>
    </source>
</evidence>
<feature type="region of interest" description="Disordered" evidence="2">
    <location>
        <begin position="352"/>
        <end position="397"/>
    </location>
</feature>
<sequence>MAAPSGYDKMATEVAEEYMQVVVGEDLEPGQQVVVLQGAAGEEMRGAATISPELLQTIAHTDTIYYVQPDGSLVPGGTLAEVTGGGGATIGAPSMMDAALQLKNVADHVALKQGVPNQVTRILNQKQLKSICVQVPGLKPKESSESVSAEENPPPPMNVKPNNGSVVTTQVVQVKTVSQPSQPFVVKAMQPPIQVLIQQTPTQSAQVNAPDPDGNEGGDSAEEHGCCVAHHQYSSNASGTTKKGQKRKKPIKIKTRSGRVSRPPKHKAKDYKFLKVGDSIQDSSVDSDDYSEMSSEDEDDGGKERAPRDRQPYAVKNSLFQCQKCEKSYMGKGGLFRHYRLYPAHGQMDSSFLLEGKKGGDGGGTGEQKKPTPRPRKRLLEDPATPSVSSQQTLARDGLEIVQVTTPGRGRRQMSGRRFGRPRKILRNGTVEEHALSVKELIQQCEDKDLKEQVAPSFTKLLSVYDFLLLKVKQEHVDNKPLFPHVYREFEKLHSMVKNMAEEYVINMDQNVEKPLEVTDSKVAESLGISKEMTVNAASSSSSVTVEKETQIEEHEGESSDEEAEEPPPKRLKIDNSQDVAENMTAGIGETEQCVDLEQLGNNQVTLHSTTDSGTATESEALEQATAIAPNDLLVEGTESLQAQTDTETNEDLQEPLPSPQSTDTSQDLPLNLSCQFAEEILSLQTHAIQNTKETDEAEPSANLSPACDQQTEPVDSEIPCDGSPVSVDCSQMVDDPRTVISTSVPTTLAEAMCREAPQVSFVEVGGTLIPTTNTFTTGSLNVSGVTPAFSLNHGQELVFIHSTEEATTEEAVVIFDSTGATETHLDTVVALVEM</sequence>
<evidence type="ECO:0000313" key="4">
    <source>
        <dbReference type="EMBL" id="CAI9607104.1"/>
    </source>
</evidence>
<dbReference type="InterPro" id="IPR039946">
    <property type="entry name" value="ZN839"/>
</dbReference>
<protein>
    <recommendedName>
        <fullName evidence="3">C2H2-type domain-containing protein</fullName>
    </recommendedName>
</protein>
<feature type="compositionally biased region" description="Basic and acidic residues" evidence="2">
    <location>
        <begin position="302"/>
        <end position="311"/>
    </location>
</feature>
<reference evidence="4" key="1">
    <citation type="submission" date="2023-05" db="EMBL/GenBank/DDBJ databases">
        <authorList>
            <person name="Stuckert A."/>
        </authorList>
    </citation>
    <scope>NUCLEOTIDE SEQUENCE</scope>
</reference>
<keyword evidence="5" id="KW-1185">Reference proteome</keyword>
<feature type="compositionally biased region" description="Acidic residues" evidence="2">
    <location>
        <begin position="285"/>
        <end position="301"/>
    </location>
</feature>
<feature type="compositionally biased region" description="Polar residues" evidence="2">
    <location>
        <begin position="660"/>
        <end position="669"/>
    </location>
</feature>
<keyword evidence="1" id="KW-0479">Metal-binding</keyword>
<dbReference type="InterPro" id="IPR031885">
    <property type="entry name" value="DUF4764"/>
</dbReference>
<organism evidence="4 5">
    <name type="scientific">Staurois parvus</name>
    <dbReference type="NCBI Taxonomy" id="386267"/>
    <lineage>
        <taxon>Eukaryota</taxon>
        <taxon>Metazoa</taxon>
        <taxon>Chordata</taxon>
        <taxon>Craniata</taxon>
        <taxon>Vertebrata</taxon>
        <taxon>Euteleostomi</taxon>
        <taxon>Amphibia</taxon>
        <taxon>Batrachia</taxon>
        <taxon>Anura</taxon>
        <taxon>Neobatrachia</taxon>
        <taxon>Ranoidea</taxon>
        <taxon>Ranidae</taxon>
        <taxon>Staurois</taxon>
    </lineage>
</organism>
<feature type="region of interest" description="Disordered" evidence="2">
    <location>
        <begin position="139"/>
        <end position="164"/>
    </location>
</feature>
<feature type="region of interest" description="Disordered" evidence="2">
    <location>
        <begin position="643"/>
        <end position="669"/>
    </location>
</feature>